<organism evidence="7 8">
    <name type="scientific">Dictyocaulus viviparus</name>
    <name type="common">Bovine lungworm</name>
    <dbReference type="NCBI Taxonomy" id="29172"/>
    <lineage>
        <taxon>Eukaryota</taxon>
        <taxon>Metazoa</taxon>
        <taxon>Ecdysozoa</taxon>
        <taxon>Nematoda</taxon>
        <taxon>Chromadorea</taxon>
        <taxon>Rhabditida</taxon>
        <taxon>Rhabditina</taxon>
        <taxon>Rhabditomorpha</taxon>
        <taxon>Strongyloidea</taxon>
        <taxon>Metastrongylidae</taxon>
        <taxon>Dictyocaulus</taxon>
    </lineage>
</organism>
<dbReference type="AlphaFoldDB" id="A0A0D8X711"/>
<accession>A0A0D8X711</accession>
<feature type="transmembrane region" description="Helical" evidence="5">
    <location>
        <begin position="365"/>
        <end position="385"/>
    </location>
</feature>
<evidence type="ECO:0000256" key="5">
    <source>
        <dbReference type="SAM" id="Phobius"/>
    </source>
</evidence>
<dbReference type="GO" id="GO:0016020">
    <property type="term" value="C:membrane"/>
    <property type="evidence" value="ECO:0007669"/>
    <property type="project" value="UniProtKB-SubCell"/>
</dbReference>
<dbReference type="InterPro" id="IPR011547">
    <property type="entry name" value="SLC26A/SulP_dom"/>
</dbReference>
<evidence type="ECO:0000256" key="3">
    <source>
        <dbReference type="ARBA" id="ARBA00022989"/>
    </source>
</evidence>
<evidence type="ECO:0000259" key="6">
    <source>
        <dbReference type="PROSITE" id="PS50801"/>
    </source>
</evidence>
<feature type="transmembrane region" description="Helical" evidence="5">
    <location>
        <begin position="318"/>
        <end position="337"/>
    </location>
</feature>
<feature type="transmembrane region" description="Helical" evidence="5">
    <location>
        <begin position="287"/>
        <end position="306"/>
    </location>
</feature>
<reference evidence="8" key="2">
    <citation type="journal article" date="2016" name="Sci. Rep.">
        <title>Dictyocaulus viviparus genome, variome and transcriptome elucidate lungworm biology and support future intervention.</title>
        <authorList>
            <person name="McNulty S.N."/>
            <person name="Strube C."/>
            <person name="Rosa B.A."/>
            <person name="Martin J.C."/>
            <person name="Tyagi R."/>
            <person name="Choi Y.J."/>
            <person name="Wang Q."/>
            <person name="Hallsworth Pepin K."/>
            <person name="Zhang X."/>
            <person name="Ozersky P."/>
            <person name="Wilson R.K."/>
            <person name="Sternberg P.W."/>
            <person name="Gasser R.B."/>
            <person name="Mitreva M."/>
        </authorList>
    </citation>
    <scope>NUCLEOTIDE SEQUENCE [LARGE SCALE GENOMIC DNA]</scope>
    <source>
        <strain evidence="8">HannoverDv2000</strain>
    </source>
</reference>
<keyword evidence="4 5" id="KW-0472">Membrane</keyword>
<dbReference type="InterPro" id="IPR002645">
    <property type="entry name" value="STAS_dom"/>
</dbReference>
<dbReference type="InterPro" id="IPR018045">
    <property type="entry name" value="S04_transporter_CS"/>
</dbReference>
<reference evidence="7 8" key="1">
    <citation type="submission" date="2013-11" db="EMBL/GenBank/DDBJ databases">
        <title>Draft genome of the bovine lungworm Dictyocaulus viviparus.</title>
        <authorList>
            <person name="Mitreva M."/>
        </authorList>
    </citation>
    <scope>NUCLEOTIDE SEQUENCE [LARGE SCALE GENOMIC DNA]</scope>
    <source>
        <strain evidence="7 8">HannoverDv2000</strain>
    </source>
</reference>
<dbReference type="EMBL" id="KN717371">
    <property type="protein sequence ID" value="KJH40325.1"/>
    <property type="molecule type" value="Genomic_DNA"/>
</dbReference>
<dbReference type="STRING" id="29172.A0A0D8X711"/>
<feature type="transmembrane region" description="Helical" evidence="5">
    <location>
        <begin position="158"/>
        <end position="181"/>
    </location>
</feature>
<dbReference type="OrthoDB" id="288203at2759"/>
<comment type="subcellular location">
    <subcellularLocation>
        <location evidence="1">Membrane</location>
        <topology evidence="1">Multi-pass membrane protein</topology>
    </subcellularLocation>
</comment>
<dbReference type="PROSITE" id="PS01130">
    <property type="entry name" value="SLC26A"/>
    <property type="match status" value="1"/>
</dbReference>
<sequence>MARKTLTEQYQLSENMTGKTEDEIKEEAVIEIGGLVRPPMNQDEFDKRFSYKQPGETSEFKRRFCKFFRSYYEPFTSSELFKASLFSFIPILQWLPQYDWKNNLLYDIIGGLTVGVMHVPQGIAYALLAKQEAVIGLYTSLFPSIIYFIFGTSRHTSIGTFAVVSLMTGLAVDRLALVSYIRELEESGSNVTLVNDSLPTPIEVASVLTILIGIIQFCLGLLRLSFITTYFSDQVVSGFTTGASCHVFVSQLKDALGLRGMPSRSGPGYLFLKLYDMISNFQRVNHVAVLTSLFSIAFLVIGKDYINPLVKRKCKIAIPLPFELLLVIAGTAVSYVLKLNPIYKVKIVNHIPTGLPGPSMPRFSLMSHLIPDALGISVVVLAVHISMAKMFAKKLNYEVDPSQEMYALGLTSVGSGFLPVMPSACSLGRTIVSVEAGTKTQSIWVVSFLATVCIDVTEGLAISILYALFTTIMREQWPRWHLLGNVSGTTDYRDSERYEDVYFFKGICMFRFDSPLLFTNVERFKRSVKKAYNEWERSHEFYVLRGERSERYLNKSTEMEADKSLTAGKNNINQSSNSSTDLSKESSILSRHFIIDCSGFTFVDYMGVSTLKEVYCEMRSRGILVYFAAAKAPVRELFESSGFYSFVAKENFYPTMRDAVAIARRRQLARSLQESSLYMPEHDRFSEIISSHPMH</sequence>
<dbReference type="Gene3D" id="3.30.750.24">
    <property type="entry name" value="STAS domain"/>
    <property type="match status" value="1"/>
</dbReference>
<dbReference type="InterPro" id="IPR001902">
    <property type="entry name" value="SLC26A/SulP_fam"/>
</dbReference>
<feature type="transmembrane region" description="Helical" evidence="5">
    <location>
        <begin position="202"/>
        <end position="222"/>
    </location>
</feature>
<dbReference type="Pfam" id="PF00916">
    <property type="entry name" value="Sulfate_transp"/>
    <property type="match status" value="1"/>
</dbReference>
<dbReference type="CDD" id="cd07042">
    <property type="entry name" value="STAS_SulP_like_sulfate_transporter"/>
    <property type="match status" value="1"/>
</dbReference>
<proteinExistence type="predicted"/>
<dbReference type="SUPFAM" id="SSF52091">
    <property type="entry name" value="SpoIIaa-like"/>
    <property type="match status" value="1"/>
</dbReference>
<dbReference type="GO" id="GO:0008271">
    <property type="term" value="F:secondary active sulfate transmembrane transporter activity"/>
    <property type="evidence" value="ECO:0007669"/>
    <property type="project" value="InterPro"/>
</dbReference>
<keyword evidence="2 5" id="KW-0812">Transmembrane</keyword>
<feature type="domain" description="STAS" evidence="6">
    <location>
        <begin position="497"/>
        <end position="663"/>
    </location>
</feature>
<evidence type="ECO:0000313" key="8">
    <source>
        <dbReference type="Proteomes" id="UP000053766"/>
    </source>
</evidence>
<dbReference type="Pfam" id="PF01740">
    <property type="entry name" value="STAS"/>
    <property type="match status" value="1"/>
</dbReference>
<feature type="transmembrane region" description="Helical" evidence="5">
    <location>
        <begin position="135"/>
        <end position="152"/>
    </location>
</feature>
<dbReference type="PROSITE" id="PS50801">
    <property type="entry name" value="STAS"/>
    <property type="match status" value="1"/>
</dbReference>
<feature type="transmembrane region" description="Helical" evidence="5">
    <location>
        <begin position="406"/>
        <end position="431"/>
    </location>
</feature>
<name>A0A0D8X711_DICVI</name>
<evidence type="ECO:0000313" key="7">
    <source>
        <dbReference type="EMBL" id="KJH40325.1"/>
    </source>
</evidence>
<evidence type="ECO:0000256" key="2">
    <source>
        <dbReference type="ARBA" id="ARBA00022692"/>
    </source>
</evidence>
<gene>
    <name evidence="7" type="ORF">DICVIV_13734</name>
</gene>
<feature type="transmembrane region" description="Helical" evidence="5">
    <location>
        <begin position="104"/>
        <end position="128"/>
    </location>
</feature>
<keyword evidence="8" id="KW-1185">Reference proteome</keyword>
<dbReference type="PANTHER" id="PTHR11814">
    <property type="entry name" value="SULFATE TRANSPORTER"/>
    <property type="match status" value="1"/>
</dbReference>
<evidence type="ECO:0000256" key="1">
    <source>
        <dbReference type="ARBA" id="ARBA00004141"/>
    </source>
</evidence>
<keyword evidence="3 5" id="KW-1133">Transmembrane helix</keyword>
<protein>
    <submittedName>
        <fullName evidence="7">Sulfate permease</fullName>
    </submittedName>
</protein>
<dbReference type="Proteomes" id="UP000053766">
    <property type="component" value="Unassembled WGS sequence"/>
</dbReference>
<evidence type="ECO:0000256" key="4">
    <source>
        <dbReference type="ARBA" id="ARBA00023136"/>
    </source>
</evidence>
<dbReference type="InterPro" id="IPR036513">
    <property type="entry name" value="STAS_dom_sf"/>
</dbReference>
<feature type="transmembrane region" description="Helical" evidence="5">
    <location>
        <begin position="443"/>
        <end position="469"/>
    </location>
</feature>